<keyword evidence="2" id="KW-1133">Transmembrane helix</keyword>
<keyword evidence="2" id="KW-0472">Membrane</keyword>
<reference evidence="4" key="1">
    <citation type="journal article" date="2019" name="Int. J. Syst. Evol. Microbiol.">
        <title>The Global Catalogue of Microorganisms (GCM) 10K type strain sequencing project: providing services to taxonomists for standard genome sequencing and annotation.</title>
        <authorList>
            <consortium name="The Broad Institute Genomics Platform"/>
            <consortium name="The Broad Institute Genome Sequencing Center for Infectious Disease"/>
            <person name="Wu L."/>
            <person name="Ma J."/>
        </authorList>
    </citation>
    <scope>NUCLEOTIDE SEQUENCE [LARGE SCALE GENOMIC DNA]</scope>
    <source>
        <strain evidence="4">JCM 31486</strain>
    </source>
</reference>
<evidence type="ECO:0000313" key="3">
    <source>
        <dbReference type="EMBL" id="MFD1045989.1"/>
    </source>
</evidence>
<feature type="transmembrane region" description="Helical" evidence="2">
    <location>
        <begin position="132"/>
        <end position="156"/>
    </location>
</feature>
<gene>
    <name evidence="3" type="ORF">ACFQ1S_10655</name>
</gene>
<protein>
    <submittedName>
        <fullName evidence="3">Uncharacterized protein</fullName>
    </submittedName>
</protein>
<feature type="region of interest" description="Disordered" evidence="1">
    <location>
        <begin position="48"/>
        <end position="74"/>
    </location>
</feature>
<comment type="caution">
    <text evidence="3">The sequence shown here is derived from an EMBL/GenBank/DDBJ whole genome shotgun (WGS) entry which is preliminary data.</text>
</comment>
<feature type="compositionally biased region" description="Basic residues" evidence="1">
    <location>
        <begin position="48"/>
        <end position="58"/>
    </location>
</feature>
<feature type="transmembrane region" description="Helical" evidence="2">
    <location>
        <begin position="93"/>
        <end position="126"/>
    </location>
</feature>
<evidence type="ECO:0000256" key="1">
    <source>
        <dbReference type="SAM" id="MobiDB-lite"/>
    </source>
</evidence>
<keyword evidence="4" id="KW-1185">Reference proteome</keyword>
<keyword evidence="2" id="KW-0812">Transmembrane</keyword>
<feature type="transmembrane region" description="Helical" evidence="2">
    <location>
        <begin position="168"/>
        <end position="188"/>
    </location>
</feature>
<evidence type="ECO:0000256" key="2">
    <source>
        <dbReference type="SAM" id="Phobius"/>
    </source>
</evidence>
<sequence>MTTDEVKAMNRAPEAVDKAVDKAVDTVRRAEHMLVTGAEDVAARTRKTRRKLARKAKATQKDLRKSARKARGSIQENLQELTGKPKRRRRWPWILGLLGTLCVLVPASPAPAMVIITTALSVAIAVPAPLSVGVLVLLPLVHVVHIGSAVAAVIPGTARVHLAALRPAMIRFVAVQLGTFALAGIAALVPNATTPTVFEVVGLLGAAVLALIAARLIMKRPL</sequence>
<dbReference type="Proteomes" id="UP001597045">
    <property type="component" value="Unassembled WGS sequence"/>
</dbReference>
<accession>A0ABW3M8V2</accession>
<name>A0ABW3M8V2_9PSEU</name>
<dbReference type="EMBL" id="JBHTIS010000478">
    <property type="protein sequence ID" value="MFD1045989.1"/>
    <property type="molecule type" value="Genomic_DNA"/>
</dbReference>
<proteinExistence type="predicted"/>
<evidence type="ECO:0000313" key="4">
    <source>
        <dbReference type="Proteomes" id="UP001597045"/>
    </source>
</evidence>
<feature type="transmembrane region" description="Helical" evidence="2">
    <location>
        <begin position="200"/>
        <end position="218"/>
    </location>
</feature>
<organism evidence="3 4">
    <name type="scientific">Kibdelosporangium lantanae</name>
    <dbReference type="NCBI Taxonomy" id="1497396"/>
    <lineage>
        <taxon>Bacteria</taxon>
        <taxon>Bacillati</taxon>
        <taxon>Actinomycetota</taxon>
        <taxon>Actinomycetes</taxon>
        <taxon>Pseudonocardiales</taxon>
        <taxon>Pseudonocardiaceae</taxon>
        <taxon>Kibdelosporangium</taxon>
    </lineage>
</organism>